<keyword evidence="6" id="KW-0862">Zinc</keyword>
<feature type="region of interest" description="Disordered" evidence="16">
    <location>
        <begin position="238"/>
        <end position="275"/>
    </location>
</feature>
<dbReference type="InterPro" id="IPR036236">
    <property type="entry name" value="Znf_C2H2_sf"/>
</dbReference>
<evidence type="ECO:0000256" key="9">
    <source>
        <dbReference type="ARBA" id="ARBA00023159"/>
    </source>
</evidence>
<dbReference type="AlphaFoldDB" id="A0A834EA33"/>
<dbReference type="EMBL" id="JABVXQ010000005">
    <property type="protein sequence ID" value="KAF6109384.1"/>
    <property type="molecule type" value="Genomic_DNA"/>
</dbReference>
<evidence type="ECO:0000256" key="7">
    <source>
        <dbReference type="ARBA" id="ARBA00023015"/>
    </source>
</evidence>
<comment type="function">
    <text evidence="13">Transcription repressor that binds to the promoter of target genes and prevents their expression. Acts as a negative regulator of epithelial-mesenchymal transition and metastasis in breast cancer. Specifically binds the 5'-CACCC-3' sequence in the promoter of ID1, a key metastasis regulator in breast cancer, and repress its expression. May be a germ cell-specific transcription factor that plays important roles in spermatid differentiation and oocyte development.</text>
</comment>
<feature type="region of interest" description="Disordered" evidence="16">
    <location>
        <begin position="1"/>
        <end position="53"/>
    </location>
</feature>
<dbReference type="Proteomes" id="UP000664940">
    <property type="component" value="Unassembled WGS sequence"/>
</dbReference>
<dbReference type="FunFam" id="3.30.160.60:FF:000125">
    <property type="entry name" value="Putative zinc finger protein 143"/>
    <property type="match status" value="1"/>
</dbReference>
<dbReference type="PROSITE" id="PS50157">
    <property type="entry name" value="ZINC_FINGER_C2H2_2"/>
    <property type="match status" value="3"/>
</dbReference>
<keyword evidence="3" id="KW-0479">Metal-binding</keyword>
<keyword evidence="7" id="KW-0805">Transcription regulation</keyword>
<feature type="domain" description="C2H2-type" evidence="17">
    <location>
        <begin position="344"/>
        <end position="366"/>
    </location>
</feature>
<dbReference type="InterPro" id="IPR013087">
    <property type="entry name" value="Znf_C2H2_type"/>
</dbReference>
<keyword evidence="11" id="KW-0539">Nucleus</keyword>
<sequence>MDQEDEILSQWQAAQHQFPEETEGSMSILDMSPSPRSSGGHTSWDHGPSGLQHILQCPQPERIPLVSAEAPKQNENEVGPPFSAWLPEHDVNYCPQVTLPPSQLISCQGLSPSEPGMMIFEGPQVMSIGEPNLTGMAMTFSENLRVPSNGPPDTGPSGIPLMSHIGVVPTVPYSCHPTPPSSNRDSSTPKMLLAPTMPSAEDQAVLPSLAQMLPPREPHNCQMPPAESPSLLAFESQDSFVSRPASQEDPFLPEQPIPAPQRAEQNCRAQDGAPRRRPAVARPYCCQYEDCGKAYTKRSHLVSHQRKHTGERPYKCMWEGCAWSFFRSDELGRHMRIHTKYRPHTCAQCGRQFMRSDHLRQHQRIHLRMPGSPSPQANEGQMAGPPASGV</sequence>
<protein>
    <recommendedName>
        <fullName evidence="14">Krueppel-like factor 17</fullName>
    </recommendedName>
</protein>
<comment type="subcellular location">
    <subcellularLocation>
        <location evidence="1">Nucleus</location>
    </subcellularLocation>
</comment>
<dbReference type="FunFam" id="3.30.160.60:FF:002051">
    <property type="entry name" value="Krueppel-like factor 17"/>
    <property type="match status" value="1"/>
</dbReference>
<dbReference type="SUPFAM" id="SSF57667">
    <property type="entry name" value="beta-beta-alpha zinc fingers"/>
    <property type="match status" value="2"/>
</dbReference>
<gene>
    <name evidence="18" type="ORF">HJG60_007306</name>
</gene>
<feature type="domain" description="C2H2-type" evidence="17">
    <location>
        <begin position="284"/>
        <end position="313"/>
    </location>
</feature>
<dbReference type="CDD" id="cd21574">
    <property type="entry name" value="KLF17_N"/>
    <property type="match status" value="1"/>
</dbReference>
<evidence type="ECO:0000256" key="6">
    <source>
        <dbReference type="ARBA" id="ARBA00022833"/>
    </source>
</evidence>
<evidence type="ECO:0000256" key="16">
    <source>
        <dbReference type="SAM" id="MobiDB-lite"/>
    </source>
</evidence>
<evidence type="ECO:0000256" key="10">
    <source>
        <dbReference type="ARBA" id="ARBA00023163"/>
    </source>
</evidence>
<dbReference type="Gene3D" id="3.30.160.60">
    <property type="entry name" value="Classic Zinc Finger"/>
    <property type="match status" value="3"/>
</dbReference>
<comment type="similarity">
    <text evidence="12">Belongs to the Sp1 C2H2-type zinc-finger protein family.</text>
</comment>
<evidence type="ECO:0000313" key="19">
    <source>
        <dbReference type="Proteomes" id="UP000664940"/>
    </source>
</evidence>
<keyword evidence="8" id="KW-0238">DNA-binding</keyword>
<dbReference type="PROSITE" id="PS00028">
    <property type="entry name" value="ZINC_FINGER_C2H2_1"/>
    <property type="match status" value="3"/>
</dbReference>
<dbReference type="GO" id="GO:0008270">
    <property type="term" value="F:zinc ion binding"/>
    <property type="evidence" value="ECO:0007669"/>
    <property type="project" value="UniProtKB-KW"/>
</dbReference>
<dbReference type="PANTHER" id="PTHR23235:SF159">
    <property type="entry name" value="KRUEPPEL-LIKE FACTOR 17"/>
    <property type="match status" value="1"/>
</dbReference>
<keyword evidence="4" id="KW-0677">Repeat</keyword>
<evidence type="ECO:0000256" key="8">
    <source>
        <dbReference type="ARBA" id="ARBA00023125"/>
    </source>
</evidence>
<dbReference type="GO" id="GO:0005634">
    <property type="term" value="C:nucleus"/>
    <property type="evidence" value="ECO:0007669"/>
    <property type="project" value="UniProtKB-SubCell"/>
</dbReference>
<dbReference type="SMART" id="SM00355">
    <property type="entry name" value="ZnF_C2H2"/>
    <property type="match status" value="3"/>
</dbReference>
<keyword evidence="2" id="KW-0678">Repressor</keyword>
<feature type="domain" description="C2H2-type" evidence="17">
    <location>
        <begin position="314"/>
        <end position="343"/>
    </location>
</feature>
<evidence type="ECO:0000256" key="3">
    <source>
        <dbReference type="ARBA" id="ARBA00022723"/>
    </source>
</evidence>
<feature type="region of interest" description="Disordered" evidence="16">
    <location>
        <begin position="368"/>
        <end position="390"/>
    </location>
</feature>
<dbReference type="FunFam" id="3.30.160.60:FF:001977">
    <property type="entry name" value="Krueppel-like factor 17"/>
    <property type="match status" value="1"/>
</dbReference>
<comment type="caution">
    <text evidence="18">The sequence shown here is derived from an EMBL/GenBank/DDBJ whole genome shotgun (WGS) entry which is preliminary data.</text>
</comment>
<dbReference type="PANTHER" id="PTHR23235">
    <property type="entry name" value="KRUEPPEL-LIKE TRANSCRIPTION FACTOR"/>
    <property type="match status" value="1"/>
</dbReference>
<organism evidence="18 19">
    <name type="scientific">Phyllostomus discolor</name>
    <name type="common">pale spear-nosed bat</name>
    <dbReference type="NCBI Taxonomy" id="89673"/>
    <lineage>
        <taxon>Eukaryota</taxon>
        <taxon>Metazoa</taxon>
        <taxon>Chordata</taxon>
        <taxon>Craniata</taxon>
        <taxon>Vertebrata</taxon>
        <taxon>Euteleostomi</taxon>
        <taxon>Mammalia</taxon>
        <taxon>Eutheria</taxon>
        <taxon>Laurasiatheria</taxon>
        <taxon>Chiroptera</taxon>
        <taxon>Yangochiroptera</taxon>
        <taxon>Phyllostomidae</taxon>
        <taxon>Phyllostominae</taxon>
        <taxon>Phyllostomus</taxon>
    </lineage>
</organism>
<evidence type="ECO:0000256" key="11">
    <source>
        <dbReference type="ARBA" id="ARBA00023242"/>
    </source>
</evidence>
<dbReference type="GO" id="GO:0000978">
    <property type="term" value="F:RNA polymerase II cis-regulatory region sequence-specific DNA binding"/>
    <property type="evidence" value="ECO:0007669"/>
    <property type="project" value="TreeGrafter"/>
</dbReference>
<evidence type="ECO:0000256" key="5">
    <source>
        <dbReference type="ARBA" id="ARBA00022771"/>
    </source>
</evidence>
<evidence type="ECO:0000259" key="17">
    <source>
        <dbReference type="PROSITE" id="PS50157"/>
    </source>
</evidence>
<evidence type="ECO:0000256" key="12">
    <source>
        <dbReference type="ARBA" id="ARBA00038409"/>
    </source>
</evidence>
<keyword evidence="10" id="KW-0804">Transcription</keyword>
<evidence type="ECO:0000313" key="18">
    <source>
        <dbReference type="EMBL" id="KAF6109384.1"/>
    </source>
</evidence>
<evidence type="ECO:0000256" key="1">
    <source>
        <dbReference type="ARBA" id="ARBA00004123"/>
    </source>
</evidence>
<evidence type="ECO:0000256" key="13">
    <source>
        <dbReference type="ARBA" id="ARBA00059130"/>
    </source>
</evidence>
<evidence type="ECO:0000256" key="15">
    <source>
        <dbReference type="PROSITE-ProRule" id="PRU00042"/>
    </source>
</evidence>
<dbReference type="Pfam" id="PF00096">
    <property type="entry name" value="zf-C2H2"/>
    <property type="match status" value="3"/>
</dbReference>
<evidence type="ECO:0000256" key="14">
    <source>
        <dbReference type="ARBA" id="ARBA00069426"/>
    </source>
</evidence>
<keyword evidence="5 15" id="KW-0863">Zinc-finger</keyword>
<evidence type="ECO:0000256" key="2">
    <source>
        <dbReference type="ARBA" id="ARBA00022491"/>
    </source>
</evidence>
<dbReference type="GO" id="GO:0000981">
    <property type="term" value="F:DNA-binding transcription factor activity, RNA polymerase II-specific"/>
    <property type="evidence" value="ECO:0007669"/>
    <property type="project" value="TreeGrafter"/>
</dbReference>
<keyword evidence="9" id="KW-0010">Activator</keyword>
<reference evidence="18 19" key="1">
    <citation type="journal article" date="2020" name="Nature">
        <title>Six reference-quality genomes reveal evolution of bat adaptations.</title>
        <authorList>
            <person name="Jebb D."/>
            <person name="Huang Z."/>
            <person name="Pippel M."/>
            <person name="Hughes G.M."/>
            <person name="Lavrichenko K."/>
            <person name="Devanna P."/>
            <person name="Winkler S."/>
            <person name="Jermiin L.S."/>
            <person name="Skirmuntt E.C."/>
            <person name="Katzourakis A."/>
            <person name="Burkitt-Gray L."/>
            <person name="Ray D.A."/>
            <person name="Sullivan K.A.M."/>
            <person name="Roscito J.G."/>
            <person name="Kirilenko B.M."/>
            <person name="Davalos L.M."/>
            <person name="Corthals A.P."/>
            <person name="Power M.L."/>
            <person name="Jones G."/>
            <person name="Ransome R.D."/>
            <person name="Dechmann D.K.N."/>
            <person name="Locatelli A.G."/>
            <person name="Puechmaille S.J."/>
            <person name="Fedrigo O."/>
            <person name="Jarvis E.D."/>
            <person name="Hiller M."/>
            <person name="Vernes S.C."/>
            <person name="Myers E.W."/>
            <person name="Teeling E.C."/>
        </authorList>
    </citation>
    <scope>NUCLEOTIDE SEQUENCE [LARGE SCALE GENOMIC DNA]</scope>
    <source>
        <strain evidence="18">Bat1K_MPI-CBG_1</strain>
    </source>
</reference>
<proteinExistence type="inferred from homology"/>
<name>A0A834EA33_9CHIR</name>
<evidence type="ECO:0000256" key="4">
    <source>
        <dbReference type="ARBA" id="ARBA00022737"/>
    </source>
</evidence>
<accession>A0A834EA33</accession>